<evidence type="ECO:0008006" key="3">
    <source>
        <dbReference type="Google" id="ProtNLM"/>
    </source>
</evidence>
<evidence type="ECO:0000313" key="1">
    <source>
        <dbReference type="EMBL" id="SEV96704.1"/>
    </source>
</evidence>
<sequence length="62" mass="6793">MISPKTKAIAPETARLDEGSAVEPMTSLQADKLRALCEASDEQFRENLTQAEADAEIERLSD</sequence>
<protein>
    <recommendedName>
        <fullName evidence="3">DUF3072 domain-containing protein</fullName>
    </recommendedName>
</protein>
<keyword evidence="2" id="KW-1185">Reference proteome</keyword>
<dbReference type="EMBL" id="FOIZ01000001">
    <property type="protein sequence ID" value="SEV96704.1"/>
    <property type="molecule type" value="Genomic_DNA"/>
</dbReference>
<gene>
    <name evidence="1" type="ORF">SAMN04488515_0437</name>
</gene>
<dbReference type="Proteomes" id="UP000199167">
    <property type="component" value="Unassembled WGS sequence"/>
</dbReference>
<accession>A0A1I0N7Q3</accession>
<name>A0A1I0N7Q3_9RHOB</name>
<evidence type="ECO:0000313" key="2">
    <source>
        <dbReference type="Proteomes" id="UP000199167"/>
    </source>
</evidence>
<dbReference type="STRING" id="364200.SAMN04488515_0437"/>
<dbReference type="AlphaFoldDB" id="A0A1I0N7Q3"/>
<organism evidence="1 2">
    <name type="scientific">Cognatiyoonia koreensis</name>
    <dbReference type="NCBI Taxonomy" id="364200"/>
    <lineage>
        <taxon>Bacteria</taxon>
        <taxon>Pseudomonadati</taxon>
        <taxon>Pseudomonadota</taxon>
        <taxon>Alphaproteobacteria</taxon>
        <taxon>Rhodobacterales</taxon>
        <taxon>Paracoccaceae</taxon>
        <taxon>Cognatiyoonia</taxon>
    </lineage>
</organism>
<dbReference type="InterPro" id="IPR021425">
    <property type="entry name" value="DUF3072"/>
</dbReference>
<dbReference type="RefSeq" id="WP_089989711.1">
    <property type="nucleotide sequence ID" value="NZ_FOIZ01000001.1"/>
</dbReference>
<proteinExistence type="predicted"/>
<reference evidence="1 2" key="1">
    <citation type="submission" date="2016-10" db="EMBL/GenBank/DDBJ databases">
        <authorList>
            <person name="de Groot N.N."/>
        </authorList>
    </citation>
    <scope>NUCLEOTIDE SEQUENCE [LARGE SCALE GENOMIC DNA]</scope>
    <source>
        <strain evidence="1 2">DSM 17925</strain>
    </source>
</reference>
<dbReference type="Pfam" id="PF11272">
    <property type="entry name" value="DUF3072"/>
    <property type="match status" value="1"/>
</dbReference>